<keyword evidence="3" id="KW-0732">Signal</keyword>
<dbReference type="PROSITE" id="PS51257">
    <property type="entry name" value="PROKAR_LIPOPROTEIN"/>
    <property type="match status" value="1"/>
</dbReference>
<reference evidence="4 5" key="1">
    <citation type="submission" date="2020-04" db="EMBL/GenBank/DDBJ databases">
        <title>Arthrobacter sp. nov.</title>
        <authorList>
            <person name="Liu S."/>
        </authorList>
    </citation>
    <scope>NUCLEOTIDE SEQUENCE [LARGE SCALE GENOMIC DNA]</scope>
    <source>
        <strain evidence="4 5">E918</strain>
    </source>
</reference>
<feature type="signal peptide" evidence="3">
    <location>
        <begin position="1"/>
        <end position="34"/>
    </location>
</feature>
<dbReference type="RefSeq" id="WP_205761973.1">
    <property type="nucleotide sequence ID" value="NZ_JAAZSQ010000015.1"/>
</dbReference>
<feature type="chain" id="PRO_5039630583" evidence="3">
    <location>
        <begin position="35"/>
        <end position="454"/>
    </location>
</feature>
<accession>A0A7X6HGU2</accession>
<dbReference type="EMBL" id="JAAZSQ010000015">
    <property type="protein sequence ID" value="NKX55776.1"/>
    <property type="molecule type" value="Genomic_DNA"/>
</dbReference>
<dbReference type="SUPFAM" id="SSF53850">
    <property type="entry name" value="Periplasmic binding protein-like II"/>
    <property type="match status" value="1"/>
</dbReference>
<evidence type="ECO:0000313" key="5">
    <source>
        <dbReference type="Proteomes" id="UP000544090"/>
    </source>
</evidence>
<evidence type="ECO:0000256" key="2">
    <source>
        <dbReference type="ARBA" id="ARBA00022448"/>
    </source>
</evidence>
<proteinExistence type="inferred from homology"/>
<name>A0A7X6HGU2_9MICC</name>
<keyword evidence="5" id="KW-1185">Reference proteome</keyword>
<protein>
    <submittedName>
        <fullName evidence="4">Extracellular solute-binding protein</fullName>
    </submittedName>
</protein>
<keyword evidence="2" id="KW-0813">Transport</keyword>
<dbReference type="Gene3D" id="3.40.190.10">
    <property type="entry name" value="Periplasmic binding protein-like II"/>
    <property type="match status" value="2"/>
</dbReference>
<organism evidence="4 5">
    <name type="scientific">Arthrobacter mobilis</name>
    <dbReference type="NCBI Taxonomy" id="2724944"/>
    <lineage>
        <taxon>Bacteria</taxon>
        <taxon>Bacillati</taxon>
        <taxon>Actinomycetota</taxon>
        <taxon>Actinomycetes</taxon>
        <taxon>Micrococcales</taxon>
        <taxon>Micrococcaceae</taxon>
        <taxon>Arthrobacter</taxon>
    </lineage>
</organism>
<gene>
    <name evidence="4" type="ORF">HGG74_14760</name>
</gene>
<dbReference type="InterPro" id="IPR006059">
    <property type="entry name" value="SBP"/>
</dbReference>
<dbReference type="PANTHER" id="PTHR43649">
    <property type="entry name" value="ARABINOSE-BINDING PROTEIN-RELATED"/>
    <property type="match status" value="1"/>
</dbReference>
<dbReference type="InterPro" id="IPR050490">
    <property type="entry name" value="Bact_solute-bd_prot1"/>
</dbReference>
<dbReference type="Proteomes" id="UP000544090">
    <property type="component" value="Unassembled WGS sequence"/>
</dbReference>
<dbReference type="PANTHER" id="PTHR43649:SF29">
    <property type="entry name" value="OSMOPROTECTIVE COMPOUNDS-BINDING PROTEIN GGTB"/>
    <property type="match status" value="1"/>
</dbReference>
<dbReference type="AlphaFoldDB" id="A0A7X6HGU2"/>
<sequence>MSRSGARAAAGGRKTRTAAAVLATAAGLALTACAPGGSAPAATPRAAVSTEIGTEQIELSLYNSQGSKAKTEALIKGFEAEHPNIDITARYDPDNVVSQNLPRLLSSPDSPDLALSTGAVVDNVRKGLLVNLEPYAEAYGWDALPSSQLASARVSAEGIQGQGSLYAMPDGFTLTGMFYNKQLAAKLGMDKPPASVAELEALLAKAKDAGITPIMTAGQLGLGTTAYQDLLNNELGPQKVNEWIYRVPGSTIDNADGVRAAQTLKKWVDAGYFNDDANGTSQDASYSRFADGEALFMFQGNWAVPILAPGMKDNLGFALFPPVEEGGPVAAMSGPASPFAISAQSEHPDAAAAFLDWLRSDEARRIAVDNGLAPVGTADQELPPVKAGTVEEAVQQGFRQLSADNGLVDFVQNATAGIQVNAWNPESQRLFGGQASPQEFVTAVQRVYESELGK</sequence>
<evidence type="ECO:0000313" key="4">
    <source>
        <dbReference type="EMBL" id="NKX55776.1"/>
    </source>
</evidence>
<dbReference type="Pfam" id="PF01547">
    <property type="entry name" value="SBP_bac_1"/>
    <property type="match status" value="1"/>
</dbReference>
<evidence type="ECO:0000256" key="1">
    <source>
        <dbReference type="ARBA" id="ARBA00008520"/>
    </source>
</evidence>
<comment type="similarity">
    <text evidence="1">Belongs to the bacterial solute-binding protein 1 family.</text>
</comment>
<evidence type="ECO:0000256" key="3">
    <source>
        <dbReference type="SAM" id="SignalP"/>
    </source>
</evidence>
<comment type="caution">
    <text evidence="4">The sequence shown here is derived from an EMBL/GenBank/DDBJ whole genome shotgun (WGS) entry which is preliminary data.</text>
</comment>